<reference evidence="2 3" key="1">
    <citation type="submission" date="2016-10" db="EMBL/GenBank/DDBJ databases">
        <authorList>
            <person name="de Groot N.N."/>
        </authorList>
    </citation>
    <scope>NUCLEOTIDE SEQUENCE [LARGE SCALE GENOMIC DNA]</scope>
    <source>
        <strain evidence="2 3">HL3</strain>
    </source>
</reference>
<dbReference type="Pfam" id="PF04314">
    <property type="entry name" value="PCuAC"/>
    <property type="match status" value="1"/>
</dbReference>
<sequence length="154" mass="16532">MKELKRIGLAALLLGLAAPAAAEVAVNDPWVRAAPPTAKMLAGYAVLANDGEAERHVVGAASPAFEKIELHRTVEEDGVARMIQQERLTVPAGGELALEPGSYHLMLMRPHEPVEEGESITLTLEFANGETREVSFPVRRQGGGHSHGGQHHQH</sequence>
<dbReference type="Proteomes" id="UP000198611">
    <property type="component" value="Unassembled WGS sequence"/>
</dbReference>
<dbReference type="RefSeq" id="WP_093427277.1">
    <property type="nucleotide sequence ID" value="NZ_FOMJ01000001.1"/>
</dbReference>
<keyword evidence="3" id="KW-1185">Reference proteome</keyword>
<proteinExistence type="predicted"/>
<protein>
    <recommendedName>
        <fullName evidence="4">Copper(I)-binding protein</fullName>
    </recommendedName>
</protein>
<dbReference type="EMBL" id="FOMJ01000001">
    <property type="protein sequence ID" value="SFD05641.1"/>
    <property type="molecule type" value="Genomic_DNA"/>
</dbReference>
<dbReference type="STRING" id="1123397.SAMN05660831_00641"/>
<feature type="chain" id="PRO_5011640990" description="Copper(I)-binding protein" evidence="1">
    <location>
        <begin position="23"/>
        <end position="154"/>
    </location>
</feature>
<dbReference type="InterPro" id="IPR007410">
    <property type="entry name" value="LpqE-like"/>
</dbReference>
<dbReference type="Gene3D" id="2.60.40.1890">
    <property type="entry name" value="PCu(A)C copper chaperone"/>
    <property type="match status" value="1"/>
</dbReference>
<name>A0A1I1P6Q8_9GAMM</name>
<dbReference type="InterPro" id="IPR058248">
    <property type="entry name" value="Lxx211020-like"/>
</dbReference>
<dbReference type="OrthoDB" id="9796962at2"/>
<evidence type="ECO:0000313" key="2">
    <source>
        <dbReference type="EMBL" id="SFD05641.1"/>
    </source>
</evidence>
<dbReference type="AlphaFoldDB" id="A0A1I1P6Q8"/>
<accession>A0A1I1P6Q8</accession>
<evidence type="ECO:0000256" key="1">
    <source>
        <dbReference type="SAM" id="SignalP"/>
    </source>
</evidence>
<dbReference type="SUPFAM" id="SSF110087">
    <property type="entry name" value="DR1885-like metal-binding protein"/>
    <property type="match status" value="1"/>
</dbReference>
<keyword evidence="1" id="KW-0732">Signal</keyword>
<organism evidence="2 3">
    <name type="scientific">Thiohalospira halophila DSM 15071</name>
    <dbReference type="NCBI Taxonomy" id="1123397"/>
    <lineage>
        <taxon>Bacteria</taxon>
        <taxon>Pseudomonadati</taxon>
        <taxon>Pseudomonadota</taxon>
        <taxon>Gammaproteobacteria</taxon>
        <taxon>Thiohalospirales</taxon>
        <taxon>Thiohalospiraceae</taxon>
        <taxon>Thiohalospira</taxon>
    </lineage>
</organism>
<evidence type="ECO:0000313" key="3">
    <source>
        <dbReference type="Proteomes" id="UP000198611"/>
    </source>
</evidence>
<dbReference type="InterPro" id="IPR036182">
    <property type="entry name" value="PCuAC_sf"/>
</dbReference>
<gene>
    <name evidence="2" type="ORF">SAMN05660831_00641</name>
</gene>
<dbReference type="PANTHER" id="PTHR36302">
    <property type="entry name" value="BLR7088 PROTEIN"/>
    <property type="match status" value="1"/>
</dbReference>
<evidence type="ECO:0008006" key="4">
    <source>
        <dbReference type="Google" id="ProtNLM"/>
    </source>
</evidence>
<dbReference type="PANTHER" id="PTHR36302:SF1">
    <property type="entry name" value="COPPER CHAPERONE PCU(A)C"/>
    <property type="match status" value="1"/>
</dbReference>
<feature type="signal peptide" evidence="1">
    <location>
        <begin position="1"/>
        <end position="22"/>
    </location>
</feature>